<dbReference type="RefSeq" id="WP_376753795.1">
    <property type="nucleotide sequence ID" value="NZ_CP124550.1"/>
</dbReference>
<keyword evidence="5" id="KW-0472">Membrane</keyword>
<evidence type="ECO:0000256" key="5">
    <source>
        <dbReference type="SAM" id="Phobius"/>
    </source>
</evidence>
<dbReference type="PANTHER" id="PTHR33734:SF22">
    <property type="entry name" value="MEMBRANE-BOUND LYTIC MUREIN TRANSGLYCOSYLASE D"/>
    <property type="match status" value="1"/>
</dbReference>
<dbReference type="PROSITE" id="PS51782">
    <property type="entry name" value="LYSM"/>
    <property type="match status" value="2"/>
</dbReference>
<dbReference type="Pfam" id="PF05257">
    <property type="entry name" value="CHAP"/>
    <property type="match status" value="1"/>
</dbReference>
<reference evidence="8 9" key="1">
    <citation type="journal article" date="2023" name="Cell">
        <title>Genetic manipulation of Patescibacteria provides mechanistic insights into microbial dark matter and the epibiotic lifestyle.</title>
        <authorList>
            <person name="Wang Y."/>
            <person name="Gallagher L.A."/>
            <person name="Andrade P.A."/>
            <person name="Liu A."/>
            <person name="Humphreys I.R."/>
            <person name="Turkarslan S."/>
            <person name="Cutler K.J."/>
            <person name="Arrieta-Ortiz M.L."/>
            <person name="Li Y."/>
            <person name="Radey M.C."/>
            <person name="McLean J.S."/>
            <person name="Cong Q."/>
            <person name="Baker D."/>
            <person name="Baliga N.S."/>
            <person name="Peterson S.B."/>
            <person name="Mougous J.D."/>
        </authorList>
    </citation>
    <scope>NUCLEOTIDE SEQUENCE [LARGE SCALE GENOMIC DNA]</scope>
    <source>
        <strain evidence="8 9">ML1</strain>
    </source>
</reference>
<dbReference type="CDD" id="cd00118">
    <property type="entry name" value="LysM"/>
    <property type="match status" value="2"/>
</dbReference>
<dbReference type="SUPFAM" id="SSF54106">
    <property type="entry name" value="LysM domain"/>
    <property type="match status" value="2"/>
</dbReference>
<organism evidence="8 9">
    <name type="scientific">Candidatus Southlakia epibionticum</name>
    <dbReference type="NCBI Taxonomy" id="3043284"/>
    <lineage>
        <taxon>Bacteria</taxon>
        <taxon>Candidatus Saccharimonadota</taxon>
        <taxon>Candidatus Saccharimonadia</taxon>
        <taxon>Candidatus Saccharimonadales</taxon>
        <taxon>Candidatus Saccharimonadaceae</taxon>
        <taxon>Candidatus Southlakia</taxon>
    </lineage>
</organism>
<evidence type="ECO:0000256" key="3">
    <source>
        <dbReference type="ARBA" id="ARBA00023316"/>
    </source>
</evidence>
<evidence type="ECO:0000313" key="8">
    <source>
        <dbReference type="EMBL" id="WIO46261.1"/>
    </source>
</evidence>
<dbReference type="InterPro" id="IPR036779">
    <property type="entry name" value="LysM_dom_sf"/>
</dbReference>
<dbReference type="InterPro" id="IPR007921">
    <property type="entry name" value="CHAP_dom"/>
</dbReference>
<evidence type="ECO:0000256" key="4">
    <source>
        <dbReference type="SAM" id="MobiDB-lite"/>
    </source>
</evidence>
<dbReference type="InterPro" id="IPR038765">
    <property type="entry name" value="Papain-like_cys_pep_sf"/>
</dbReference>
<evidence type="ECO:0000256" key="2">
    <source>
        <dbReference type="ARBA" id="ARBA00022801"/>
    </source>
</evidence>
<evidence type="ECO:0000259" key="7">
    <source>
        <dbReference type="PROSITE" id="PS51782"/>
    </source>
</evidence>
<sequence>MRSGRTVIITNDSSAKARSNFMARKALDSSARTHVSKRSRRGALSISSIASYFGVFLLITTLIAVSYQPVATERSSALANASPTTQTTTLAKVQSEAGSVDPVVAANIASSLADTTNMPVSNNVANLSQSLAVETMMTQTDSSTISKPQVVNMTADSRSTTTYVTQAGDTLDGVAEKYGLKKTTIAWANNLSSDALEPNVTLTILPTDGILYTTKDGDTLDAIAEKYGSKKSDIVTYNDLELSANVASGTRLIIPGGVLPENERPGYAASSRNANSSRRGVPANSNWGAGTAAGAASSFRGVVSAGNKYAWGNCTWYAYERRIQLGLPVGSYWGNASTWAYNARAAGLMVNGTPSAGAIMANGGGYGHVAIVESVNPGVSVTISEMNGYRWGGGFNRVGRGTLSWSEATSGYYKYIH</sequence>
<keyword evidence="5" id="KW-1133">Transmembrane helix</keyword>
<dbReference type="Gene3D" id="3.10.350.10">
    <property type="entry name" value="LysM domain"/>
    <property type="match status" value="2"/>
</dbReference>
<feature type="compositionally biased region" description="Low complexity" evidence="4">
    <location>
        <begin position="268"/>
        <end position="283"/>
    </location>
</feature>
<keyword evidence="3" id="KW-0961">Cell wall biogenesis/degradation</keyword>
<keyword evidence="9" id="KW-1185">Reference proteome</keyword>
<gene>
    <name evidence="8" type="ORF">SEML1_0652</name>
</gene>
<dbReference type="SMART" id="SM00257">
    <property type="entry name" value="LysM"/>
    <property type="match status" value="2"/>
</dbReference>
<dbReference type="EMBL" id="CP124550">
    <property type="protein sequence ID" value="WIO46261.1"/>
    <property type="molecule type" value="Genomic_DNA"/>
</dbReference>
<evidence type="ECO:0000313" key="9">
    <source>
        <dbReference type="Proteomes" id="UP001177295"/>
    </source>
</evidence>
<dbReference type="Gene3D" id="3.90.1720.10">
    <property type="entry name" value="endopeptidase domain like (from Nostoc punctiforme)"/>
    <property type="match status" value="1"/>
</dbReference>
<name>A0ABY8WXY0_9BACT</name>
<dbReference type="PANTHER" id="PTHR33734">
    <property type="entry name" value="LYSM DOMAIN-CONTAINING GPI-ANCHORED PROTEIN 2"/>
    <property type="match status" value="1"/>
</dbReference>
<dbReference type="PROSITE" id="PS50911">
    <property type="entry name" value="CHAP"/>
    <property type="match status" value="1"/>
</dbReference>
<feature type="domain" description="LysM" evidence="7">
    <location>
        <begin position="210"/>
        <end position="254"/>
    </location>
</feature>
<dbReference type="Pfam" id="PF01476">
    <property type="entry name" value="LysM"/>
    <property type="match status" value="2"/>
</dbReference>
<feature type="transmembrane region" description="Helical" evidence="5">
    <location>
        <begin position="42"/>
        <end position="67"/>
    </location>
</feature>
<evidence type="ECO:0000256" key="1">
    <source>
        <dbReference type="ARBA" id="ARBA00022729"/>
    </source>
</evidence>
<dbReference type="InterPro" id="IPR018392">
    <property type="entry name" value="LysM"/>
</dbReference>
<dbReference type="SUPFAM" id="SSF54001">
    <property type="entry name" value="Cysteine proteinases"/>
    <property type="match status" value="1"/>
</dbReference>
<keyword evidence="5" id="KW-0812">Transmembrane</keyword>
<accession>A0ABY8WXY0</accession>
<feature type="domain" description="Peptidase C51" evidence="6">
    <location>
        <begin position="289"/>
        <end position="417"/>
    </location>
</feature>
<proteinExistence type="predicted"/>
<keyword evidence="2" id="KW-0378">Hydrolase</keyword>
<evidence type="ECO:0000259" key="6">
    <source>
        <dbReference type="PROSITE" id="PS50911"/>
    </source>
</evidence>
<feature type="domain" description="LysM" evidence="7">
    <location>
        <begin position="161"/>
        <end position="204"/>
    </location>
</feature>
<dbReference type="Proteomes" id="UP001177295">
    <property type="component" value="Chromosome"/>
</dbReference>
<keyword evidence="1" id="KW-0732">Signal</keyword>
<feature type="region of interest" description="Disordered" evidence="4">
    <location>
        <begin position="264"/>
        <end position="283"/>
    </location>
</feature>
<protein>
    <submittedName>
        <fullName evidence="8">LysM peptidoglycan-binding domain-containing protein</fullName>
    </submittedName>
</protein>